<accession>A0A2S8F192</accession>
<dbReference type="Proteomes" id="UP000240009">
    <property type="component" value="Unassembled WGS sequence"/>
</dbReference>
<sequence length="104" mass="11692">MPGFKVEVPHPLGQEEAANRVKTLLDHLRGRFEGQIKDMQQTWTEDDVMQFSFKTAGLVIKGEMDVQPNSVIVHGDLPFAAMLFKGRIESSIKDELEKCLSHPA</sequence>
<dbReference type="OrthoDB" id="287584at2"/>
<reference evidence="1 2" key="1">
    <citation type="submission" date="2018-02" db="EMBL/GenBank/DDBJ databases">
        <title>Comparative genomes isolates from brazilian mangrove.</title>
        <authorList>
            <person name="Araujo J.E."/>
            <person name="Taketani R.G."/>
            <person name="Silva M.C.P."/>
            <person name="Loureco M.V."/>
            <person name="Andreote F.D."/>
        </authorList>
    </citation>
    <scope>NUCLEOTIDE SEQUENCE [LARGE SCALE GENOMIC DNA]</scope>
    <source>
        <strain evidence="1 2">HEX-2 MGV</strain>
    </source>
</reference>
<dbReference type="Pfam" id="PF09650">
    <property type="entry name" value="PHA_gran_rgn"/>
    <property type="match status" value="1"/>
</dbReference>
<protein>
    <recommendedName>
        <fullName evidence="3">Polyhydroxyalkanoic acid system protein</fullName>
    </recommendedName>
</protein>
<gene>
    <name evidence="1" type="ORF">C5Y96_21010</name>
</gene>
<dbReference type="AlphaFoldDB" id="A0A2S8F192"/>
<evidence type="ECO:0008006" key="3">
    <source>
        <dbReference type="Google" id="ProtNLM"/>
    </source>
</evidence>
<dbReference type="EMBL" id="PUIA01000069">
    <property type="protein sequence ID" value="PQO25936.1"/>
    <property type="molecule type" value="Genomic_DNA"/>
</dbReference>
<organism evidence="1 2">
    <name type="scientific">Blastopirellula marina</name>
    <dbReference type="NCBI Taxonomy" id="124"/>
    <lineage>
        <taxon>Bacteria</taxon>
        <taxon>Pseudomonadati</taxon>
        <taxon>Planctomycetota</taxon>
        <taxon>Planctomycetia</taxon>
        <taxon>Pirellulales</taxon>
        <taxon>Pirellulaceae</taxon>
        <taxon>Blastopirellula</taxon>
    </lineage>
</organism>
<comment type="caution">
    <text evidence="1">The sequence shown here is derived from an EMBL/GenBank/DDBJ whole genome shotgun (WGS) entry which is preliminary data.</text>
</comment>
<name>A0A2S8F192_9BACT</name>
<dbReference type="InterPro" id="IPR013433">
    <property type="entry name" value="PHA_gran_rgn"/>
</dbReference>
<evidence type="ECO:0000313" key="1">
    <source>
        <dbReference type="EMBL" id="PQO25936.1"/>
    </source>
</evidence>
<dbReference type="RefSeq" id="WP_105357476.1">
    <property type="nucleotide sequence ID" value="NZ_PUIA01000069.1"/>
</dbReference>
<evidence type="ECO:0000313" key="2">
    <source>
        <dbReference type="Proteomes" id="UP000240009"/>
    </source>
</evidence>
<proteinExistence type="predicted"/>